<organism evidence="2 3">
    <name type="scientific">Arthrobacter vasquezii</name>
    <dbReference type="NCBI Taxonomy" id="2977629"/>
    <lineage>
        <taxon>Bacteria</taxon>
        <taxon>Bacillati</taxon>
        <taxon>Actinomycetota</taxon>
        <taxon>Actinomycetes</taxon>
        <taxon>Micrococcales</taxon>
        <taxon>Micrococcaceae</taxon>
        <taxon>Arthrobacter</taxon>
    </lineage>
</organism>
<name>A0ABT6CSS7_9MICC</name>
<comment type="caution">
    <text evidence="2">The sequence shown here is derived from an EMBL/GenBank/DDBJ whole genome shotgun (WGS) entry which is preliminary data.</text>
</comment>
<dbReference type="InterPro" id="IPR029068">
    <property type="entry name" value="Glyas_Bleomycin-R_OHBP_Dase"/>
</dbReference>
<dbReference type="Pfam" id="PF18029">
    <property type="entry name" value="Glyoxalase_6"/>
    <property type="match status" value="1"/>
</dbReference>
<dbReference type="EMBL" id="JAROKN010000007">
    <property type="protein sequence ID" value="MDF9277135.1"/>
    <property type="molecule type" value="Genomic_DNA"/>
</dbReference>
<evidence type="ECO:0000313" key="3">
    <source>
        <dbReference type="Proteomes" id="UP001220456"/>
    </source>
</evidence>
<sequence>MTYSIQIVIDSEDPHTQAGWWAETLDWRVEPTDQDFIDKMLAEGYAQQSDLIEHNGIRVWSTGEAICRPDEDGKTGRQRILFVKVPEPKTVKNRTHLDIRLDGDDKDAVRTALEKRGARFLYQGNEGPHIWYTMTDPEGNEFCVS</sequence>
<feature type="domain" description="Glyoxalase-like" evidence="1">
    <location>
        <begin position="6"/>
        <end position="144"/>
    </location>
</feature>
<protein>
    <submittedName>
        <fullName evidence="2">VOC family protein</fullName>
    </submittedName>
</protein>
<dbReference type="SUPFAM" id="SSF54593">
    <property type="entry name" value="Glyoxalase/Bleomycin resistance protein/Dihydroxybiphenyl dioxygenase"/>
    <property type="match status" value="1"/>
</dbReference>
<accession>A0ABT6CSS7</accession>
<dbReference type="Proteomes" id="UP001220456">
    <property type="component" value="Unassembled WGS sequence"/>
</dbReference>
<keyword evidence="3" id="KW-1185">Reference proteome</keyword>
<dbReference type="PANTHER" id="PTHR35908:SF1">
    <property type="entry name" value="CONSERVED PROTEIN"/>
    <property type="match status" value="1"/>
</dbReference>
<evidence type="ECO:0000259" key="1">
    <source>
        <dbReference type="Pfam" id="PF18029"/>
    </source>
</evidence>
<dbReference type="InterPro" id="IPR041581">
    <property type="entry name" value="Glyoxalase_6"/>
</dbReference>
<dbReference type="Gene3D" id="3.10.180.10">
    <property type="entry name" value="2,3-Dihydroxybiphenyl 1,2-Dioxygenase, domain 1"/>
    <property type="match status" value="1"/>
</dbReference>
<reference evidence="2 3" key="1">
    <citation type="journal article" date="2023" name="Int. J. Syst. Evol. Microbiol.">
        <title>Arthrobacter vasquezii sp. nov., isolated from a soil sample from Union Glacier, Antarctica.</title>
        <authorList>
            <person name="Valenzuela-Ibaceta F."/>
            <person name="Carrasco V."/>
            <person name="Lagos-Moraga S."/>
            <person name="Dietz-Vargas C."/>
            <person name="Navarro C.A."/>
            <person name="Perez-Donoso J.M."/>
        </authorList>
    </citation>
    <scope>NUCLEOTIDE SEQUENCE [LARGE SCALE GENOMIC DNA]</scope>
    <source>
        <strain evidence="2 3">EH-1B-1</strain>
    </source>
</reference>
<gene>
    <name evidence="2" type="ORF">P4U43_04935</name>
</gene>
<proteinExistence type="predicted"/>
<dbReference type="RefSeq" id="WP_277357724.1">
    <property type="nucleotide sequence ID" value="NZ_JAROKN010000007.1"/>
</dbReference>
<dbReference type="PANTHER" id="PTHR35908">
    <property type="entry name" value="HYPOTHETICAL FUSION PROTEIN"/>
    <property type="match status" value="1"/>
</dbReference>
<evidence type="ECO:0000313" key="2">
    <source>
        <dbReference type="EMBL" id="MDF9277135.1"/>
    </source>
</evidence>